<proteinExistence type="predicted"/>
<dbReference type="Pfam" id="PF04646">
    <property type="entry name" value="DUF604"/>
    <property type="match status" value="1"/>
</dbReference>
<keyword evidence="4" id="KW-1185">Reference proteome</keyword>
<sequence>MLSTDKVFKSLLLKWFLLMFALVALFALVISFTDVSNQFHSFRIYSDCNQVIQNSQITKQQLEAEDLSIKLKEREEELLFKKKQEEEDVFFKKKQAEEDSTNKTNISHILFGIGGSVRTWKNRRHYTELWWKPNITRGFVWLDEKPDTWFATSPPYKVSENVDPKSAVRIARIVLESFKLGLKNVRWFVLGDDDTVFFPDNLISVLSKYDHNQMYYIGDNSESVEQDIAHSYKMAYGGGGFAISYRLAFELAQNLDDCIRRYSYMHGSDERIASCVGEIGVPLTKEVGFHQFDIRGDPYGLLAAHPLAPLVSLHHLDDVEPLFPKMTQLESVKMLMDIAYKRDPGRTLQQSVYYDSKRDWSVSVSWGYTVQIYPYFLSAQELCTPLQSFRTWSSRSENMFTFNVRPVKSDPCEGPFIFFLDKVVKLEGRRETVSTYKSYFGQIGMKCHHPKYAAAMKVKTVMVSASMMETGEWLKGPRRQCCEIRNGNSADEKENVIRIKIRKCHPRESFARN</sequence>
<feature type="coiled-coil region" evidence="1">
    <location>
        <begin position="57"/>
        <end position="84"/>
    </location>
</feature>
<dbReference type="AlphaFoldDB" id="A0AA41VRE6"/>
<evidence type="ECO:0000256" key="1">
    <source>
        <dbReference type="SAM" id="Coils"/>
    </source>
</evidence>
<organism evidence="3 4">
    <name type="scientific">Papaver nudicaule</name>
    <name type="common">Iceland poppy</name>
    <dbReference type="NCBI Taxonomy" id="74823"/>
    <lineage>
        <taxon>Eukaryota</taxon>
        <taxon>Viridiplantae</taxon>
        <taxon>Streptophyta</taxon>
        <taxon>Embryophyta</taxon>
        <taxon>Tracheophyta</taxon>
        <taxon>Spermatophyta</taxon>
        <taxon>Magnoliopsida</taxon>
        <taxon>Ranunculales</taxon>
        <taxon>Papaveraceae</taxon>
        <taxon>Papaveroideae</taxon>
        <taxon>Papaver</taxon>
    </lineage>
</organism>
<keyword evidence="2" id="KW-0812">Transmembrane</keyword>
<protein>
    <submittedName>
        <fullName evidence="3">Uncharacterized protein</fullName>
    </submittedName>
</protein>
<accession>A0AA41VRE6</accession>
<comment type="caution">
    <text evidence="3">The sequence shown here is derived from an EMBL/GenBank/DDBJ whole genome shotgun (WGS) entry which is preliminary data.</text>
</comment>
<dbReference type="FunFam" id="3.90.550.50:FF:000006">
    <property type="entry name" value="Fringe-related protein-like"/>
    <property type="match status" value="1"/>
</dbReference>
<evidence type="ECO:0000313" key="4">
    <source>
        <dbReference type="Proteomes" id="UP001177140"/>
    </source>
</evidence>
<feature type="transmembrane region" description="Helical" evidence="2">
    <location>
        <begin position="12"/>
        <end position="32"/>
    </location>
</feature>
<evidence type="ECO:0000313" key="3">
    <source>
        <dbReference type="EMBL" id="MCL7046091.1"/>
    </source>
</evidence>
<dbReference type="EMBL" id="JAJJMA010277214">
    <property type="protein sequence ID" value="MCL7046091.1"/>
    <property type="molecule type" value="Genomic_DNA"/>
</dbReference>
<dbReference type="Proteomes" id="UP001177140">
    <property type="component" value="Unassembled WGS sequence"/>
</dbReference>
<keyword evidence="2" id="KW-1133">Transmembrane helix</keyword>
<keyword evidence="2" id="KW-0472">Membrane</keyword>
<name>A0AA41VRE6_PAPNU</name>
<evidence type="ECO:0000256" key="2">
    <source>
        <dbReference type="SAM" id="Phobius"/>
    </source>
</evidence>
<gene>
    <name evidence="3" type="ORF">MKW94_007271</name>
</gene>
<keyword evidence="1" id="KW-0175">Coiled coil</keyword>
<reference evidence="3" key="1">
    <citation type="submission" date="2022-03" db="EMBL/GenBank/DDBJ databases">
        <title>A functionally conserved STORR gene fusion in Papaver species that diverged 16.8 million years ago.</title>
        <authorList>
            <person name="Catania T."/>
        </authorList>
    </citation>
    <scope>NUCLEOTIDE SEQUENCE</scope>
    <source>
        <strain evidence="3">S-191538</strain>
    </source>
</reference>
<dbReference type="PANTHER" id="PTHR10811">
    <property type="entry name" value="FRINGE-RELATED"/>
    <property type="match status" value="1"/>
</dbReference>
<dbReference type="InterPro" id="IPR006740">
    <property type="entry name" value="DUF604"/>
</dbReference>
<dbReference type="Gene3D" id="3.90.550.50">
    <property type="match status" value="1"/>
</dbReference>